<dbReference type="PROSITE" id="PS60001">
    <property type="entry name" value="NOS"/>
    <property type="match status" value="1"/>
</dbReference>
<dbReference type="GO" id="GO:0005516">
    <property type="term" value="F:calmodulin binding"/>
    <property type="evidence" value="ECO:0007669"/>
    <property type="project" value="UniProtKB-KW"/>
</dbReference>
<dbReference type="GO" id="GO:0020037">
    <property type="term" value="F:heme binding"/>
    <property type="evidence" value="ECO:0007669"/>
    <property type="project" value="InterPro"/>
</dbReference>
<dbReference type="GO" id="GO:0046872">
    <property type="term" value="F:metal ion binding"/>
    <property type="evidence" value="ECO:0007669"/>
    <property type="project" value="UniProtKB-KW"/>
</dbReference>
<dbReference type="EMBL" id="JAWZYT010003467">
    <property type="protein sequence ID" value="KAK4298245.1"/>
    <property type="molecule type" value="Genomic_DNA"/>
</dbReference>
<evidence type="ECO:0000256" key="5">
    <source>
        <dbReference type="ARBA" id="ARBA00012989"/>
    </source>
</evidence>
<dbReference type="PROSITE" id="PS51384">
    <property type="entry name" value="FAD_FR"/>
    <property type="match status" value="1"/>
</dbReference>
<organism evidence="19 20">
    <name type="scientific">Petrolisthes manimaculis</name>
    <dbReference type="NCBI Taxonomy" id="1843537"/>
    <lineage>
        <taxon>Eukaryota</taxon>
        <taxon>Metazoa</taxon>
        <taxon>Ecdysozoa</taxon>
        <taxon>Arthropoda</taxon>
        <taxon>Crustacea</taxon>
        <taxon>Multicrustacea</taxon>
        <taxon>Malacostraca</taxon>
        <taxon>Eumalacostraca</taxon>
        <taxon>Eucarida</taxon>
        <taxon>Decapoda</taxon>
        <taxon>Pleocyemata</taxon>
        <taxon>Anomura</taxon>
        <taxon>Galatheoidea</taxon>
        <taxon>Porcellanidae</taxon>
        <taxon>Petrolisthes</taxon>
    </lineage>
</organism>
<keyword evidence="20" id="KW-1185">Reference proteome</keyword>
<feature type="compositionally biased region" description="Pro residues" evidence="16">
    <location>
        <begin position="1170"/>
        <end position="1179"/>
    </location>
</feature>
<dbReference type="GO" id="GO:0010181">
    <property type="term" value="F:FMN binding"/>
    <property type="evidence" value="ECO:0007669"/>
    <property type="project" value="InterPro"/>
</dbReference>
<dbReference type="Pfam" id="PF00175">
    <property type="entry name" value="NAD_binding_1"/>
    <property type="match status" value="1"/>
</dbReference>
<dbReference type="PIRSF" id="PIRSF000333">
    <property type="entry name" value="NOS"/>
    <property type="match status" value="1"/>
</dbReference>
<dbReference type="InterPro" id="IPR003097">
    <property type="entry name" value="CysJ-like_FAD-binding"/>
</dbReference>
<keyword evidence="14 15" id="KW-0408">Iron</keyword>
<dbReference type="InterPro" id="IPR001433">
    <property type="entry name" value="OxRdtase_FAD/NAD-bd"/>
</dbReference>
<evidence type="ECO:0000313" key="19">
    <source>
        <dbReference type="EMBL" id="KAK4298245.1"/>
    </source>
</evidence>
<feature type="binding site" description="axial binding residue" evidence="15">
    <location>
        <position position="106"/>
    </location>
    <ligand>
        <name>heme b</name>
        <dbReference type="ChEBI" id="CHEBI:60344"/>
    </ligand>
    <ligandPart>
        <name>Fe</name>
        <dbReference type="ChEBI" id="CHEBI:18248"/>
    </ligandPart>
</feature>
<dbReference type="InterPro" id="IPR039261">
    <property type="entry name" value="FNR_nucleotide-bd"/>
</dbReference>
<dbReference type="InterPro" id="IPR017927">
    <property type="entry name" value="FAD-bd_FR_type"/>
</dbReference>
<dbReference type="GO" id="GO:0050660">
    <property type="term" value="F:flavin adenine dinucleotide binding"/>
    <property type="evidence" value="ECO:0007669"/>
    <property type="project" value="InterPro"/>
</dbReference>
<evidence type="ECO:0000256" key="11">
    <source>
        <dbReference type="ARBA" id="ARBA00022857"/>
    </source>
</evidence>
<name>A0AAE1NXM0_9EUCA</name>
<evidence type="ECO:0000256" key="7">
    <source>
        <dbReference type="ARBA" id="ARBA00022630"/>
    </source>
</evidence>
<dbReference type="GO" id="GO:1903522">
    <property type="term" value="P:regulation of blood circulation"/>
    <property type="evidence" value="ECO:0007669"/>
    <property type="project" value="UniProtKB-ARBA"/>
</dbReference>
<evidence type="ECO:0000259" key="18">
    <source>
        <dbReference type="PROSITE" id="PS51384"/>
    </source>
</evidence>
<evidence type="ECO:0000256" key="15">
    <source>
        <dbReference type="PIRSR" id="PIRSR000333-1"/>
    </source>
</evidence>
<evidence type="ECO:0000256" key="6">
    <source>
        <dbReference type="ARBA" id="ARBA00022617"/>
    </source>
</evidence>
<evidence type="ECO:0000256" key="2">
    <source>
        <dbReference type="ARBA" id="ARBA00001970"/>
    </source>
</evidence>
<dbReference type="FunFam" id="3.40.50.80:FF:000003">
    <property type="entry name" value="Nitric oxide synthase"/>
    <property type="match status" value="1"/>
</dbReference>
<dbReference type="InterPro" id="IPR001094">
    <property type="entry name" value="Flavdoxin-like"/>
</dbReference>
<dbReference type="CDD" id="cd00795">
    <property type="entry name" value="NOS_oxygenase_euk"/>
    <property type="match status" value="1"/>
</dbReference>
<dbReference type="InterPro" id="IPR008254">
    <property type="entry name" value="Flavodoxin/NO_synth"/>
</dbReference>
<dbReference type="InterPro" id="IPR044944">
    <property type="entry name" value="NOS_dom_3"/>
</dbReference>
<keyword evidence="6 15" id="KW-0349">Heme</keyword>
<keyword evidence="11" id="KW-0521">NADP</keyword>
<dbReference type="Proteomes" id="UP001292094">
    <property type="component" value="Unassembled WGS sequence"/>
</dbReference>
<comment type="caution">
    <text evidence="19">The sequence shown here is derived from an EMBL/GenBank/DDBJ whole genome shotgun (WGS) entry which is preliminary data.</text>
</comment>
<keyword evidence="9 15" id="KW-0479">Metal-binding</keyword>
<dbReference type="Gene3D" id="3.90.440.10">
    <property type="entry name" value="Nitric Oxide Synthase,Heme Domain,Chain A domain 2"/>
    <property type="match status" value="1"/>
</dbReference>
<dbReference type="SUPFAM" id="SSF52218">
    <property type="entry name" value="Flavoproteins"/>
    <property type="match status" value="1"/>
</dbReference>
<dbReference type="Gene3D" id="3.90.340.10">
    <property type="entry name" value="Nitric Oxide Synthase, Chain A, domain 1"/>
    <property type="match status" value="1"/>
</dbReference>
<feature type="non-terminal residue" evidence="19">
    <location>
        <position position="1"/>
    </location>
</feature>
<dbReference type="InterPro" id="IPR029039">
    <property type="entry name" value="Flavoprotein-like_sf"/>
</dbReference>
<dbReference type="InterPro" id="IPR050607">
    <property type="entry name" value="NOS"/>
</dbReference>
<sequence>VCPPKEIRGQEEGERVGGGGVGGGGVVGWVGEWVEEEWVEEEWVGGGGGEWKNYRGIYCRKRFKSEQHRQRWEQVVGEVEERGTYDLTQTELVYGAKLAWRNAPRCIGRIQWSKLQVFDARYVTTASGMFEAICNHIKYATNRGNLRSAITVFPQRTDGKHDFRVWNAQLISYAGYKKEDGSVIGDPINVDFTEVCQRLGWKGNKGGQFDILPLVLSANGHDPEWFDIPPDLILIVTIEHPEFKWFSELNLQWYSLPAVASLMFDCGGLEFPAAPFNGWYMASEIGTRDLCDTQRYNILEPVGKMMGLDTRSPTNLWKDKVLIEVNIAVLHSYQKHNVTIVDHHSAAESFMKHFENEQKLRGGCPADWVWIVPPLSGSITPVFHQEMSLYYLKPSYEYQDPAWKSHVWKKNKDINRNSIRKTKRKFRFKEIARAVKFTSKLFGKALSKRIKATILYATETGKSEQYARKLGEIFGHTFNAQVYCMADYDLINIEHEAMVLVITSTFGNGDPPENGEDFAKNLYAMKVSGTAADIDDISSSMHRSLSFMRMNSLTEGAAGAANVSAGGSSVDKSLINSNIRTSVTSDIMSENNFGPLSNVRFAVFALGSSAYPNFCAFGKYVDNLLSELGGERLLSLTCGDELAGQEQAFKQWAAEVFSVGCETFCLDDDVAIQEATAALKTEACATAEKIKLFPSAKSDDIALGLSRTHSKRVRSCQVLASRNLHGDNASDRLGVENNGEVQNTQPQEDRVVNLSRWTQQVVLSTGEINELYYQPGDHVAILPANSKDLVDAVIARLAQCPNTEEPIQVLMLKEKHTLNGISQTWEPHERLPTASVRELLTRYLDITTPPTSNFLHLLAEYAHDNDHRTRLEQLATDPHEYEEWKHLKYPHLKEVLEEFPSVKLDAGLMLTQLPYLGPRFYSISSSPDAHPGEIHVTVAVVQYHTHNGRGPLHYGVCSNFLKEVPPGGHIELFVRSATSFHMPKDPTVPVILVGPGTGVAPFRGFWHHRHHMIRHKKEKTGSMTLFFGCRTRALDLYMEEKEAMRRAGVLTHTYLALSRESKLPKTYVQDLLVEVGEHVYRQVVLERGHFYVCGDCTMAECVYQKLKMIVQDHGRLTDQEVENFMLQMRDENRYHEDIFGITLRTEEIHRQKRESARVRMSSMAQQGPTTPTPTQPFPSHPLGQAAVMVGGSQQGGAAVQSGPGQGDPTPHMNE</sequence>
<dbReference type="InterPro" id="IPR004030">
    <property type="entry name" value="NOS_N"/>
</dbReference>
<keyword evidence="8" id="KW-0288">FMN</keyword>
<dbReference type="Pfam" id="PF00667">
    <property type="entry name" value="FAD_binding_1"/>
    <property type="match status" value="1"/>
</dbReference>
<dbReference type="EC" id="1.14.13.39" evidence="5"/>
<dbReference type="SUPFAM" id="SSF63380">
    <property type="entry name" value="Riboflavin synthase domain-like"/>
    <property type="match status" value="1"/>
</dbReference>
<dbReference type="InterPro" id="IPR012144">
    <property type="entry name" value="NOS_euk"/>
</dbReference>
<dbReference type="InterPro" id="IPR017938">
    <property type="entry name" value="Riboflavin_synthase-like_b-brl"/>
</dbReference>
<dbReference type="InterPro" id="IPR044943">
    <property type="entry name" value="NOS_dom_1"/>
</dbReference>
<evidence type="ECO:0000256" key="13">
    <source>
        <dbReference type="ARBA" id="ARBA00023002"/>
    </source>
</evidence>
<dbReference type="Gene3D" id="1.20.990.10">
    <property type="entry name" value="NADPH-cytochrome p450 Reductase, Chain A, domain 3"/>
    <property type="match status" value="1"/>
</dbReference>
<dbReference type="PROSITE" id="PS50902">
    <property type="entry name" value="FLAVODOXIN_LIKE"/>
    <property type="match status" value="1"/>
</dbReference>
<evidence type="ECO:0000256" key="8">
    <source>
        <dbReference type="ARBA" id="ARBA00022643"/>
    </source>
</evidence>
<evidence type="ECO:0000256" key="9">
    <source>
        <dbReference type="ARBA" id="ARBA00022723"/>
    </source>
</evidence>
<protein>
    <recommendedName>
        <fullName evidence="5">nitric-oxide synthase (NADPH)</fullName>
        <ecNumber evidence="5">1.14.13.39</ecNumber>
    </recommendedName>
</protein>
<dbReference type="Gene3D" id="3.40.50.80">
    <property type="entry name" value="Nucleotide-binding domain of ferredoxin-NADP reductase (FNR) module"/>
    <property type="match status" value="1"/>
</dbReference>
<dbReference type="PRINTS" id="PR00369">
    <property type="entry name" value="FLAVODOXIN"/>
</dbReference>
<gene>
    <name evidence="19" type="ORF">Pmani_029395</name>
</gene>
<evidence type="ECO:0000259" key="17">
    <source>
        <dbReference type="PROSITE" id="PS50902"/>
    </source>
</evidence>
<dbReference type="InterPro" id="IPR044940">
    <property type="entry name" value="NOS_dom_2"/>
</dbReference>
<evidence type="ECO:0000256" key="16">
    <source>
        <dbReference type="SAM" id="MobiDB-lite"/>
    </source>
</evidence>
<feature type="domain" description="FAD-binding FR-type" evidence="18">
    <location>
        <begin position="744"/>
        <end position="983"/>
    </location>
</feature>
<reference evidence="19" key="1">
    <citation type="submission" date="2023-11" db="EMBL/GenBank/DDBJ databases">
        <title>Genome assemblies of two species of porcelain crab, Petrolisthes cinctipes and Petrolisthes manimaculis (Anomura: Porcellanidae).</title>
        <authorList>
            <person name="Angst P."/>
        </authorList>
    </citation>
    <scope>NUCLEOTIDE SEQUENCE</scope>
    <source>
        <strain evidence="19">PB745_02</strain>
        <tissue evidence="19">Gill</tissue>
    </source>
</reference>
<dbReference type="SUPFAM" id="SSF52343">
    <property type="entry name" value="Ferredoxin reductase-like, C-terminal NADP-linked domain"/>
    <property type="match status" value="1"/>
</dbReference>
<accession>A0AAE1NXM0</accession>
<keyword evidence="10" id="KW-0274">FAD</keyword>
<keyword evidence="13" id="KW-0560">Oxidoreductase</keyword>
<dbReference type="InterPro" id="IPR036119">
    <property type="entry name" value="NOS_N_sf"/>
</dbReference>
<dbReference type="PANTHER" id="PTHR43410:SF1">
    <property type="entry name" value="NITRIC OXIDE SYNTHASE"/>
    <property type="match status" value="1"/>
</dbReference>
<dbReference type="PANTHER" id="PTHR43410">
    <property type="entry name" value="NITRIC OXIDE SYNTHASE OXYGENASE"/>
    <property type="match status" value="1"/>
</dbReference>
<feature type="region of interest" description="Disordered" evidence="16">
    <location>
        <begin position="1"/>
        <end position="24"/>
    </location>
</feature>
<comment type="cofactor">
    <cofactor evidence="3">
        <name>FAD</name>
        <dbReference type="ChEBI" id="CHEBI:57692"/>
    </cofactor>
</comment>
<comment type="similarity">
    <text evidence="4">Belongs to the NOS family.</text>
</comment>
<comment type="cofactor">
    <cofactor evidence="2">
        <name>heme b</name>
        <dbReference type="ChEBI" id="CHEBI:60344"/>
    </cofactor>
</comment>
<dbReference type="InterPro" id="IPR023173">
    <property type="entry name" value="NADPH_Cyt_P450_Rdtase_alpha"/>
</dbReference>
<dbReference type="GO" id="GO:0004517">
    <property type="term" value="F:nitric-oxide synthase activity"/>
    <property type="evidence" value="ECO:0007669"/>
    <property type="project" value="UniProtKB-EC"/>
</dbReference>
<evidence type="ECO:0000256" key="10">
    <source>
        <dbReference type="ARBA" id="ARBA00022827"/>
    </source>
</evidence>
<comment type="cofactor">
    <cofactor evidence="1">
        <name>FMN</name>
        <dbReference type="ChEBI" id="CHEBI:58210"/>
    </cofactor>
</comment>
<dbReference type="FunFam" id="3.40.50.360:FF:000033">
    <property type="entry name" value="Nitric oxide synthase"/>
    <property type="match status" value="1"/>
</dbReference>
<feature type="region of interest" description="Disordered" evidence="16">
    <location>
        <begin position="1150"/>
        <end position="1214"/>
    </location>
</feature>
<dbReference type="GO" id="GO:0050661">
    <property type="term" value="F:NADP binding"/>
    <property type="evidence" value="ECO:0007669"/>
    <property type="project" value="InterPro"/>
</dbReference>
<evidence type="ECO:0000256" key="4">
    <source>
        <dbReference type="ARBA" id="ARBA00006267"/>
    </source>
</evidence>
<dbReference type="InterPro" id="IPR001709">
    <property type="entry name" value="Flavoprot_Pyr_Nucl_cyt_Rdtase"/>
</dbReference>
<evidence type="ECO:0000256" key="3">
    <source>
        <dbReference type="ARBA" id="ARBA00001974"/>
    </source>
</evidence>
<dbReference type="FunFam" id="1.20.990.10:FF:000002">
    <property type="entry name" value="Nitric oxide synthase"/>
    <property type="match status" value="1"/>
</dbReference>
<dbReference type="PRINTS" id="PR00371">
    <property type="entry name" value="FPNCR"/>
</dbReference>
<dbReference type="Pfam" id="PF02898">
    <property type="entry name" value="NO_synthase"/>
    <property type="match status" value="1"/>
</dbReference>
<feature type="compositionally biased region" description="Basic and acidic residues" evidence="16">
    <location>
        <begin position="1"/>
        <end position="15"/>
    </location>
</feature>
<dbReference type="Gene3D" id="2.40.30.10">
    <property type="entry name" value="Translation factors"/>
    <property type="match status" value="1"/>
</dbReference>
<keyword evidence="12" id="KW-0112">Calmodulin-binding</keyword>
<dbReference type="FunFam" id="3.90.440.10:FF:000001">
    <property type="entry name" value="Endothelial nitric oxide synthase"/>
    <property type="match status" value="1"/>
</dbReference>
<dbReference type="Gene3D" id="3.40.50.360">
    <property type="match status" value="1"/>
</dbReference>
<dbReference type="SUPFAM" id="SSF56512">
    <property type="entry name" value="Nitric oxide (NO) synthase oxygenase domain"/>
    <property type="match status" value="1"/>
</dbReference>
<dbReference type="GO" id="GO:0006809">
    <property type="term" value="P:nitric oxide biosynthetic process"/>
    <property type="evidence" value="ECO:0007669"/>
    <property type="project" value="InterPro"/>
</dbReference>
<evidence type="ECO:0000256" key="14">
    <source>
        <dbReference type="ARBA" id="ARBA00023004"/>
    </source>
</evidence>
<proteinExistence type="inferred from homology"/>
<evidence type="ECO:0000256" key="1">
    <source>
        <dbReference type="ARBA" id="ARBA00001917"/>
    </source>
</evidence>
<evidence type="ECO:0000256" key="12">
    <source>
        <dbReference type="ARBA" id="ARBA00022860"/>
    </source>
</evidence>
<dbReference type="Gene3D" id="3.90.1230.10">
    <property type="entry name" value="Nitric Oxide Synthase, Chain A, domain 3"/>
    <property type="match status" value="1"/>
</dbReference>
<dbReference type="AlphaFoldDB" id="A0AAE1NXM0"/>
<evidence type="ECO:0000313" key="20">
    <source>
        <dbReference type="Proteomes" id="UP001292094"/>
    </source>
</evidence>
<keyword evidence="7" id="KW-0285">Flavoprotein</keyword>
<feature type="domain" description="Flavodoxin-like" evidence="17">
    <location>
        <begin position="452"/>
        <end position="657"/>
    </location>
</feature>
<feature type="compositionally biased region" description="Low complexity" evidence="16">
    <location>
        <begin position="1183"/>
        <end position="1202"/>
    </location>
</feature>
<dbReference type="Pfam" id="PF00258">
    <property type="entry name" value="Flavodoxin_1"/>
    <property type="match status" value="1"/>
</dbReference>